<evidence type="ECO:0000256" key="6">
    <source>
        <dbReference type="SAM" id="MobiDB-lite"/>
    </source>
</evidence>
<dbReference type="AlphaFoldDB" id="A0A1U7ZVL1"/>
<accession>A0A1U7ZVL1</accession>
<dbReference type="STRING" id="4432.A0A1U7ZVL1"/>
<evidence type="ECO:0000313" key="10">
    <source>
        <dbReference type="RefSeq" id="XP_010253069.1"/>
    </source>
</evidence>
<name>A0A1U7ZVL1_NELNU</name>
<evidence type="ECO:0000256" key="3">
    <source>
        <dbReference type="ARBA" id="ARBA00022692"/>
    </source>
</evidence>
<dbReference type="OrthoDB" id="768548at2759"/>
<feature type="region of interest" description="Disordered" evidence="6">
    <location>
        <begin position="79"/>
        <end position="100"/>
    </location>
</feature>
<dbReference type="eggNOG" id="ENOG502QQ5P">
    <property type="taxonomic scope" value="Eukaryota"/>
</dbReference>
<dbReference type="InterPro" id="IPR005349">
    <property type="entry name" value="TMEM14"/>
</dbReference>
<dbReference type="PANTHER" id="PTHR12668">
    <property type="entry name" value="TRANSMEMBRANE PROTEIN 14, 15"/>
    <property type="match status" value="1"/>
</dbReference>
<feature type="transmembrane region" description="Helical" evidence="7">
    <location>
        <begin position="297"/>
        <end position="315"/>
    </location>
</feature>
<dbReference type="InterPro" id="IPR044890">
    <property type="entry name" value="TMEM14_sf"/>
</dbReference>
<dbReference type="GO" id="GO:0015245">
    <property type="term" value="F:fatty acid transmembrane transporter activity"/>
    <property type="evidence" value="ECO:0000318"/>
    <property type="project" value="GO_Central"/>
</dbReference>
<dbReference type="KEGG" id="nnu:104594480"/>
<dbReference type="Pfam" id="PF03647">
    <property type="entry name" value="Tmemb_14"/>
    <property type="match status" value="1"/>
</dbReference>
<feature type="transmembrane region" description="Helical" evidence="7">
    <location>
        <begin position="241"/>
        <end position="257"/>
    </location>
</feature>
<organism evidence="8 9">
    <name type="scientific">Nelumbo nucifera</name>
    <name type="common">Sacred lotus</name>
    <dbReference type="NCBI Taxonomy" id="4432"/>
    <lineage>
        <taxon>Eukaryota</taxon>
        <taxon>Viridiplantae</taxon>
        <taxon>Streptophyta</taxon>
        <taxon>Embryophyta</taxon>
        <taxon>Tracheophyta</taxon>
        <taxon>Spermatophyta</taxon>
        <taxon>Magnoliopsida</taxon>
        <taxon>Proteales</taxon>
        <taxon>Nelumbonaceae</taxon>
        <taxon>Nelumbo</taxon>
    </lineage>
</organism>
<reference evidence="9 10" key="1">
    <citation type="submission" date="2025-04" db="UniProtKB">
        <authorList>
            <consortium name="RefSeq"/>
        </authorList>
    </citation>
    <scope>IDENTIFICATION</scope>
</reference>
<dbReference type="Proteomes" id="UP000189703">
    <property type="component" value="Unplaced"/>
</dbReference>
<keyword evidence="5 7" id="KW-0472">Membrane</keyword>
<keyword evidence="8" id="KW-1185">Reference proteome</keyword>
<dbReference type="Gene3D" id="1.10.10.1740">
    <property type="entry name" value="Transmembrane protein 14-like"/>
    <property type="match status" value="1"/>
</dbReference>
<dbReference type="GO" id="GO:0015908">
    <property type="term" value="P:fatty acid transport"/>
    <property type="evidence" value="ECO:0000318"/>
    <property type="project" value="GO_Central"/>
</dbReference>
<evidence type="ECO:0000256" key="5">
    <source>
        <dbReference type="ARBA" id="ARBA00023136"/>
    </source>
</evidence>
<dbReference type="PANTHER" id="PTHR12668:SF43">
    <property type="entry name" value="TRANSMEMBRANE PROTEIN 14 HOMOLOG"/>
    <property type="match status" value="1"/>
</dbReference>
<comment type="similarity">
    <text evidence="2">Belongs to the TMEM14 family.</text>
</comment>
<evidence type="ECO:0000313" key="8">
    <source>
        <dbReference type="Proteomes" id="UP000189703"/>
    </source>
</evidence>
<dbReference type="GeneID" id="104594480"/>
<evidence type="ECO:0000256" key="2">
    <source>
        <dbReference type="ARBA" id="ARBA00007590"/>
    </source>
</evidence>
<comment type="subcellular location">
    <subcellularLocation>
        <location evidence="1">Membrane</location>
    </subcellularLocation>
</comment>
<protein>
    <submittedName>
        <fullName evidence="9 10">Protein FATTY ACID EXPORT 3, chloroplastic-like isoform X1</fullName>
    </submittedName>
</protein>
<keyword evidence="3 7" id="KW-0812">Transmembrane</keyword>
<sequence>MAVSLKCFVSYTNPNSTTVSTRSGSMAFSTPLSSASSFCSEPSPFRPYNYRVAVAGRCISLKGFGSRFALPHRPRSNNGSVTSFAASHEDSKNSEIEVEGKSEFDIRAKESQEALKQTLESFKEQAVKMQIMSEEAYKLYSEKARVVLKDTSAQLSIQVEKARHDLSIIAREISEEGKEYLSTVADNSPEPVKDIVETFASSTNDLKEVSKVQDFYLGIPYGVFLSGGGFLSFMITGSISAIRFGVILGGILLALSISSLRSWKRGESFALALKGQAAVAGIIFLRDLRLLSQRPSFSSSFMTLISGTMVAFYLYRITLNGDQKKGPISGYGSEN</sequence>
<dbReference type="RefSeq" id="XP_010253069.1">
    <property type="nucleotide sequence ID" value="XM_010254767.2"/>
</dbReference>
<gene>
    <name evidence="9 10" type="primary">LOC104594480</name>
</gene>
<evidence type="ECO:0000256" key="1">
    <source>
        <dbReference type="ARBA" id="ARBA00004370"/>
    </source>
</evidence>
<dbReference type="GO" id="GO:0009706">
    <property type="term" value="C:chloroplast inner membrane"/>
    <property type="evidence" value="ECO:0000318"/>
    <property type="project" value="GO_Central"/>
</dbReference>
<evidence type="ECO:0000256" key="4">
    <source>
        <dbReference type="ARBA" id="ARBA00022989"/>
    </source>
</evidence>
<feature type="compositionally biased region" description="Basic and acidic residues" evidence="6">
    <location>
        <begin position="87"/>
        <end position="100"/>
    </location>
</feature>
<keyword evidence="4 7" id="KW-1133">Transmembrane helix</keyword>
<dbReference type="RefSeq" id="XP_010253068.1">
    <property type="nucleotide sequence ID" value="XM_010254766.2"/>
</dbReference>
<evidence type="ECO:0000256" key="7">
    <source>
        <dbReference type="SAM" id="Phobius"/>
    </source>
</evidence>
<evidence type="ECO:0000313" key="9">
    <source>
        <dbReference type="RefSeq" id="XP_010253068.1"/>
    </source>
</evidence>
<feature type="transmembrane region" description="Helical" evidence="7">
    <location>
        <begin position="215"/>
        <end position="235"/>
    </location>
</feature>
<dbReference type="OMA" id="GPNKEQG"/>
<proteinExistence type="inferred from homology"/>